<proteinExistence type="predicted"/>
<dbReference type="Proteomes" id="UP001147746">
    <property type="component" value="Unassembled WGS sequence"/>
</dbReference>
<dbReference type="PANTHER" id="PTHR37534:SF49">
    <property type="entry name" value="LYSINE BIOSYNTHESIS REGULATORY PROTEIN LYS14"/>
    <property type="match status" value="1"/>
</dbReference>
<comment type="caution">
    <text evidence="4">The sequence shown here is derived from an EMBL/GenBank/DDBJ whole genome shotgun (WGS) entry which is preliminary data.</text>
</comment>
<keyword evidence="2" id="KW-0539">Nucleus</keyword>
<evidence type="ECO:0000256" key="1">
    <source>
        <dbReference type="ARBA" id="ARBA00004123"/>
    </source>
</evidence>
<gene>
    <name evidence="4" type="ORF">N7476_002167</name>
</gene>
<feature type="region of interest" description="Disordered" evidence="3">
    <location>
        <begin position="13"/>
        <end position="43"/>
    </location>
</feature>
<evidence type="ECO:0000313" key="4">
    <source>
        <dbReference type="EMBL" id="KAJ5323567.1"/>
    </source>
</evidence>
<dbReference type="AlphaFoldDB" id="A0A9W9U7Z7"/>
<reference evidence="4" key="2">
    <citation type="journal article" date="2023" name="IMA Fungus">
        <title>Comparative genomic study of the Penicillium genus elucidates a diverse pangenome and 15 lateral gene transfer events.</title>
        <authorList>
            <person name="Petersen C."/>
            <person name="Sorensen T."/>
            <person name="Nielsen M.R."/>
            <person name="Sondergaard T.E."/>
            <person name="Sorensen J.L."/>
            <person name="Fitzpatrick D.A."/>
            <person name="Frisvad J.C."/>
            <person name="Nielsen K.L."/>
        </authorList>
    </citation>
    <scope>NUCLEOTIDE SEQUENCE</scope>
    <source>
        <strain evidence="4">IBT 21472</strain>
    </source>
</reference>
<evidence type="ECO:0008006" key="6">
    <source>
        <dbReference type="Google" id="ProtNLM"/>
    </source>
</evidence>
<dbReference type="InterPro" id="IPR021858">
    <property type="entry name" value="Fun_TF"/>
</dbReference>
<dbReference type="GO" id="GO:0000976">
    <property type="term" value="F:transcription cis-regulatory region binding"/>
    <property type="evidence" value="ECO:0007669"/>
    <property type="project" value="TreeGrafter"/>
</dbReference>
<name>A0A9W9U7Z7_9EURO</name>
<dbReference type="Pfam" id="PF11951">
    <property type="entry name" value="Fungal_trans_2"/>
    <property type="match status" value="1"/>
</dbReference>
<evidence type="ECO:0000256" key="2">
    <source>
        <dbReference type="ARBA" id="ARBA00023242"/>
    </source>
</evidence>
<dbReference type="GO" id="GO:0003700">
    <property type="term" value="F:DNA-binding transcription factor activity"/>
    <property type="evidence" value="ECO:0007669"/>
    <property type="project" value="TreeGrafter"/>
</dbReference>
<dbReference type="PANTHER" id="PTHR37534">
    <property type="entry name" value="TRANSCRIPTIONAL ACTIVATOR PROTEIN UGA3"/>
    <property type="match status" value="1"/>
</dbReference>
<dbReference type="GO" id="GO:0005634">
    <property type="term" value="C:nucleus"/>
    <property type="evidence" value="ECO:0007669"/>
    <property type="project" value="UniProtKB-SubCell"/>
</dbReference>
<dbReference type="GO" id="GO:0045944">
    <property type="term" value="P:positive regulation of transcription by RNA polymerase II"/>
    <property type="evidence" value="ECO:0007669"/>
    <property type="project" value="TreeGrafter"/>
</dbReference>
<reference evidence="4" key="1">
    <citation type="submission" date="2022-12" db="EMBL/GenBank/DDBJ databases">
        <authorList>
            <person name="Petersen C."/>
        </authorList>
    </citation>
    <scope>NUCLEOTIDE SEQUENCE</scope>
    <source>
        <strain evidence="4">IBT 21472</strain>
    </source>
</reference>
<comment type="subcellular location">
    <subcellularLocation>
        <location evidence="1">Nucleus</location>
    </subcellularLocation>
</comment>
<sequence length="451" mass="51475">MFLNTTTTDLEIHFDGTQTKGPRSETSRMRSLPPSLSTIPAEGRRPDYDPVLMSYFETIICSSSTLVDNAHYNPYRYLILPMALQSEGLYHATLAIAANTLGLSNSKYRLPALEHHNRALSHLRSLLTQDTWDEKELDEMLGLVLMLCWFDISDNSRPSWVTHLNGFQDLIRTRQERPSRSAHSKELASFFNRYFAFHLVLARTAFRVNPLPQDSPMIPDSILESPDTIDPYMGFSPSLLLLINRVAELAWIQRDEQKIISATAVYNLKKSLEEVEQRIPVEHLDPNTECAAIAEANRLGALLLLHEICSPKSVCSGSLHLPMLNVEEKNGYIEQILNLILIKKANMMRTAVLPLWPLFLAGCCARNEEERIVVMQLFGEFEAIRRFGNIAPAMEVIEMVWRQQDLSVQDERRRQRIRNANGNDENDPLRGARFSWEHAMVMLGGWKLSLT</sequence>
<organism evidence="4 5">
    <name type="scientific">Penicillium atrosanguineum</name>
    <dbReference type="NCBI Taxonomy" id="1132637"/>
    <lineage>
        <taxon>Eukaryota</taxon>
        <taxon>Fungi</taxon>
        <taxon>Dikarya</taxon>
        <taxon>Ascomycota</taxon>
        <taxon>Pezizomycotina</taxon>
        <taxon>Eurotiomycetes</taxon>
        <taxon>Eurotiomycetidae</taxon>
        <taxon>Eurotiales</taxon>
        <taxon>Aspergillaceae</taxon>
        <taxon>Penicillium</taxon>
    </lineage>
</organism>
<dbReference type="EMBL" id="JAPZBO010000002">
    <property type="protein sequence ID" value="KAJ5323567.1"/>
    <property type="molecule type" value="Genomic_DNA"/>
</dbReference>
<protein>
    <recommendedName>
        <fullName evidence="6">Fungal-specific transcription factor domain-containing protein</fullName>
    </recommendedName>
</protein>
<evidence type="ECO:0000256" key="3">
    <source>
        <dbReference type="SAM" id="MobiDB-lite"/>
    </source>
</evidence>
<accession>A0A9W9U7Z7</accession>
<keyword evidence="5" id="KW-1185">Reference proteome</keyword>
<evidence type="ECO:0000313" key="5">
    <source>
        <dbReference type="Proteomes" id="UP001147746"/>
    </source>
</evidence>